<dbReference type="PANTHER" id="PTHR13710">
    <property type="entry name" value="DNA HELICASE RECQ FAMILY MEMBER"/>
    <property type="match status" value="1"/>
</dbReference>
<evidence type="ECO:0000313" key="25">
    <source>
        <dbReference type="EMBL" id="CAG2221408.1"/>
    </source>
</evidence>
<dbReference type="InterPro" id="IPR011545">
    <property type="entry name" value="DEAD/DEAH_box_helicase_dom"/>
</dbReference>
<dbReference type="InterPro" id="IPR004589">
    <property type="entry name" value="DNA_helicase_ATP-dep_RecQ"/>
</dbReference>
<dbReference type="InterPro" id="IPR032284">
    <property type="entry name" value="RecQ_Zn-bd"/>
</dbReference>
<dbReference type="Pfam" id="PF00270">
    <property type="entry name" value="DEAD"/>
    <property type="match status" value="1"/>
</dbReference>
<dbReference type="FunFam" id="1.10.10.10:FF:000495">
    <property type="entry name" value="RecQ family helicase MusN"/>
    <property type="match status" value="1"/>
</dbReference>
<feature type="compositionally biased region" description="Polar residues" evidence="21">
    <location>
        <begin position="370"/>
        <end position="384"/>
    </location>
</feature>
<comment type="cofactor">
    <cofactor evidence="1">
        <name>Zn(2+)</name>
        <dbReference type="ChEBI" id="CHEBI:29105"/>
    </cofactor>
</comment>
<evidence type="ECO:0000256" key="19">
    <source>
        <dbReference type="ARBA" id="ARBA00049360"/>
    </source>
</evidence>
<dbReference type="SMART" id="SM00341">
    <property type="entry name" value="HRDC"/>
    <property type="match status" value="1"/>
</dbReference>
<dbReference type="InterPro" id="IPR002121">
    <property type="entry name" value="HRDC_dom"/>
</dbReference>
<dbReference type="PROSITE" id="PS51192">
    <property type="entry name" value="HELICASE_ATP_BIND_1"/>
    <property type="match status" value="1"/>
</dbReference>
<reference evidence="25" key="1">
    <citation type="submission" date="2021-03" db="EMBL/GenBank/DDBJ databases">
        <authorList>
            <person name="Bekaert M."/>
        </authorList>
    </citation>
    <scope>NUCLEOTIDE SEQUENCE</scope>
</reference>
<feature type="compositionally biased region" description="Low complexity" evidence="21">
    <location>
        <begin position="1610"/>
        <end position="1620"/>
    </location>
</feature>
<keyword evidence="26" id="KW-1185">Reference proteome</keyword>
<evidence type="ECO:0000256" key="20">
    <source>
        <dbReference type="ARBA" id="ARBA00073450"/>
    </source>
</evidence>
<dbReference type="Gene3D" id="1.10.10.10">
    <property type="entry name" value="Winged helix-like DNA-binding domain superfamily/Winged helix DNA-binding domain"/>
    <property type="match status" value="1"/>
</dbReference>
<feature type="compositionally biased region" description="Low complexity" evidence="21">
    <location>
        <begin position="1594"/>
        <end position="1603"/>
    </location>
</feature>
<keyword evidence="6" id="KW-0547">Nucleotide-binding</keyword>
<feature type="region of interest" description="Disordered" evidence="21">
    <location>
        <begin position="1536"/>
        <end position="1639"/>
    </location>
</feature>
<evidence type="ECO:0000256" key="13">
    <source>
        <dbReference type="ARBA" id="ARBA00023204"/>
    </source>
</evidence>
<feature type="region of interest" description="Disordered" evidence="21">
    <location>
        <begin position="1"/>
        <end position="60"/>
    </location>
</feature>
<feature type="compositionally biased region" description="Low complexity" evidence="21">
    <location>
        <begin position="354"/>
        <end position="369"/>
    </location>
</feature>
<evidence type="ECO:0000256" key="3">
    <source>
        <dbReference type="ARBA" id="ARBA00005446"/>
    </source>
</evidence>
<dbReference type="SUPFAM" id="SSF52540">
    <property type="entry name" value="P-loop containing nucleoside triphosphate hydrolases"/>
    <property type="match status" value="2"/>
</dbReference>
<dbReference type="GO" id="GO:0043138">
    <property type="term" value="F:3'-5' DNA helicase activity"/>
    <property type="evidence" value="ECO:0007669"/>
    <property type="project" value="UniProtKB-EC"/>
</dbReference>
<evidence type="ECO:0000259" key="24">
    <source>
        <dbReference type="PROSITE" id="PS51194"/>
    </source>
</evidence>
<dbReference type="GO" id="GO:0006260">
    <property type="term" value="P:DNA replication"/>
    <property type="evidence" value="ECO:0007669"/>
    <property type="project" value="UniProtKB-KW"/>
</dbReference>
<feature type="domain" description="HRDC" evidence="22">
    <location>
        <begin position="1437"/>
        <end position="1520"/>
    </location>
</feature>
<dbReference type="InterPro" id="IPR001650">
    <property type="entry name" value="Helicase_C-like"/>
</dbReference>
<dbReference type="GO" id="GO:0005737">
    <property type="term" value="C:cytoplasm"/>
    <property type="evidence" value="ECO:0007669"/>
    <property type="project" value="TreeGrafter"/>
</dbReference>
<dbReference type="EMBL" id="CAJPWZ010001680">
    <property type="protein sequence ID" value="CAG2221408.1"/>
    <property type="molecule type" value="Genomic_DNA"/>
</dbReference>
<evidence type="ECO:0000256" key="10">
    <source>
        <dbReference type="ARBA" id="ARBA00022833"/>
    </source>
</evidence>
<sequence>MSAEATKRSFKFKKPGTSLSLNKRTDSATFSKTTSHGESDISTRVPPVASNNQSKSFYSAPPQALKNYPITVNDIDDDFDIPPSTFRSSKQNEGVYNTAVQSKSLKNKLQTSITSFAKSKPDKPVATVAPHSAPVKVAPIAPCMGTKRKEISPLLMTNQNVAHDNTVISMFGESDDDDDDDLTDFDMPVSPTLMRKSDGLLSSQRPSTEKRTNSVVEQQTKRRRTLPITDSDEETQMDEFTSGINDHHVINEPDKPRIEITSNYSIQYQNKSNSSEEEKVERVTVLLKTMDEICSIIGKVSTNDLMSMVWQDYSRLQTLLALRKKITDQSSVEETCKFVTQKSSLPGNRDSKKSPSFPRSTSPSLLSPRNISSTSTPYNSLNPSSIRSIQSKKVSGISSSVITSPFTCGESFFEADAPMTQSHASYISSVSKNSPMTSFSHLTENHTKGSNFASPVFNFNKNAASVLKSNTSDFESYASFNSSQPQPMDDDIDFGYRISEHVPDKKNCSVGPMIKNNNDFDTNFSDDDLFAVEDFDDEFTEEMDLPRIVTPNRQNKPGLLDVTPSFPNRISPNTSSTSKYETLRVPAQKFVSTVLTFFYLSSAPPVPAQVCEYCIDFLLSLLSSASSSSEVSPPVPAQVCEYCIDFLLSLLSSSSSSEVCEYCIDFLLSLLSSASSSSEVCEYCIDFLLSLLSSASSSSEVCEYCIDFLLSFLSSASSSSEVCEYRIDFLLSLFSSTSSSSEVCEYCIDFLLSLLSSPSSSSEVCEYRIDFLLSLLSSTSSSSEVCEYCIDFLYLSSAPPVPAQKFVSTVLTYFYLSSAPPVPAQKFVSTVLTFFYLSPAPPVPAQKFVTPPVPAQKSAQKKRDDENKVFDNCNFPHCKDMMKIFTTVFGLRSFRQNQLAAINAALLGNDCFILMPTGGGKSLCYQLPALVTGGVSIIISPLKALIQDQVTRLNSMEIPAGQLSSDLDEQQTAFMYKKLHCRKPELTLLYVTPEKISASNKLLSCFENLHQRGQLSRFVIDEAHCVSQWGHDFRPDYKKLNMLKLRFPGVPVMALTATATPRVRKDIIHQLGMRNPKWFVQSFNRPNLKFSVMPKKPSTLTADIIKNIKERFPGKCGIVYCLSRNECDTVAGNLMKAGIQAVSYHAGLSDGERITVQESWLKGYRCKVICATIAFGMGIDKSDVRFVIHYSLPKSVEGYYQEAGRAGRDGLMAHCILYYNYQDVKRLRRIMDMDKNANWDSKKVHIDNLFRMVQYCENVADCRRAQLLHYFGEHDFDRETCDSFRGSICDNCVSKGSFTIRDVTEDVKEIIKAVKDLTSGGNRRSNNYTLLHFVEIFRGAKTSRICDAGHDKISLHGRGKSYSRGDAERLLRKLVIESILAEDLQITAADTAACYIRMGKKANDVMYNKIKVELPIQGGGRRTEVAKIGREPVSEKQNLIDKCYDELVEMAKEIAAEYAVRNFVMIFPTNCLRQMAERTPTTVDEMVTGIDNMPRAKVTKYKAERFLDITRNYKCMIDSIEETIYSARKEEEALPPEWSSPYFVDESSSQSSTKKKGGFKKGKYGKKRGGASGRGRGKATGASSAGKSGGGGFSQWKFKGGNKSAKKKSASAASSTRGGAVNKGGGGGGMPGMMPVPAPKRSFLGGAAYSFM</sequence>
<feature type="compositionally biased region" description="Gly residues" evidence="21">
    <location>
        <begin position="1621"/>
        <end position="1631"/>
    </location>
</feature>
<evidence type="ECO:0000256" key="4">
    <source>
        <dbReference type="ARBA" id="ARBA00022705"/>
    </source>
</evidence>
<comment type="subcellular location">
    <subcellularLocation>
        <location evidence="2">Nucleus</location>
    </subcellularLocation>
</comment>
<dbReference type="InterPro" id="IPR044876">
    <property type="entry name" value="HRDC_dom_sf"/>
</dbReference>
<keyword evidence="13" id="KW-0234">DNA repair</keyword>
<keyword evidence="10" id="KW-0862">Zinc</keyword>
<keyword evidence="5" id="KW-0479">Metal-binding</keyword>
<dbReference type="SUPFAM" id="SSF48371">
    <property type="entry name" value="ARM repeat"/>
    <property type="match status" value="1"/>
</dbReference>
<evidence type="ECO:0000256" key="21">
    <source>
        <dbReference type="SAM" id="MobiDB-lite"/>
    </source>
</evidence>
<comment type="catalytic activity">
    <reaction evidence="19">
        <text>ATP + H2O = ADP + phosphate + H(+)</text>
        <dbReference type="Rhea" id="RHEA:13065"/>
        <dbReference type="ChEBI" id="CHEBI:15377"/>
        <dbReference type="ChEBI" id="CHEBI:15378"/>
        <dbReference type="ChEBI" id="CHEBI:30616"/>
        <dbReference type="ChEBI" id="CHEBI:43474"/>
        <dbReference type="ChEBI" id="CHEBI:456216"/>
    </reaction>
</comment>
<dbReference type="GO" id="GO:0016787">
    <property type="term" value="F:hydrolase activity"/>
    <property type="evidence" value="ECO:0007669"/>
    <property type="project" value="UniProtKB-KW"/>
</dbReference>
<comment type="catalytic activity">
    <reaction evidence="16">
        <text>Couples ATP hydrolysis with the unwinding of duplex DNA by translocating in the 3'-5' direction.</text>
        <dbReference type="EC" id="5.6.2.4"/>
    </reaction>
</comment>
<keyword evidence="9" id="KW-0347">Helicase</keyword>
<comment type="caution">
    <text evidence="25">The sequence shown here is derived from an EMBL/GenBank/DDBJ whole genome shotgun (WGS) entry which is preliminary data.</text>
</comment>
<evidence type="ECO:0000256" key="15">
    <source>
        <dbReference type="ARBA" id="ARBA00023242"/>
    </source>
</evidence>
<gene>
    <name evidence="25" type="ORF">MEDL_34760</name>
</gene>
<dbReference type="Pfam" id="PF09382">
    <property type="entry name" value="RQC"/>
    <property type="match status" value="1"/>
</dbReference>
<keyword evidence="8 25" id="KW-0378">Hydrolase</keyword>
<dbReference type="CDD" id="cd18794">
    <property type="entry name" value="SF2_C_RecQ"/>
    <property type="match status" value="1"/>
</dbReference>
<accession>A0A8S3SN22</accession>
<dbReference type="GO" id="GO:0005524">
    <property type="term" value="F:ATP binding"/>
    <property type="evidence" value="ECO:0007669"/>
    <property type="project" value="UniProtKB-KW"/>
</dbReference>
<dbReference type="GO" id="GO:0009378">
    <property type="term" value="F:four-way junction helicase activity"/>
    <property type="evidence" value="ECO:0007669"/>
    <property type="project" value="TreeGrafter"/>
</dbReference>
<organism evidence="25 26">
    <name type="scientific">Mytilus edulis</name>
    <name type="common">Blue mussel</name>
    <dbReference type="NCBI Taxonomy" id="6550"/>
    <lineage>
        <taxon>Eukaryota</taxon>
        <taxon>Metazoa</taxon>
        <taxon>Spiralia</taxon>
        <taxon>Lophotrochozoa</taxon>
        <taxon>Mollusca</taxon>
        <taxon>Bivalvia</taxon>
        <taxon>Autobranchia</taxon>
        <taxon>Pteriomorphia</taxon>
        <taxon>Mytilida</taxon>
        <taxon>Mytiloidea</taxon>
        <taxon>Mytilidae</taxon>
        <taxon>Mytilinae</taxon>
        <taxon>Mytilus</taxon>
    </lineage>
</organism>
<dbReference type="Gene3D" id="1.25.10.10">
    <property type="entry name" value="Leucine-rich Repeat Variant"/>
    <property type="match status" value="1"/>
</dbReference>
<dbReference type="InterPro" id="IPR014001">
    <property type="entry name" value="Helicase_ATP-bd"/>
</dbReference>
<dbReference type="Gene3D" id="1.10.150.80">
    <property type="entry name" value="HRDC domain"/>
    <property type="match status" value="1"/>
</dbReference>
<protein>
    <recommendedName>
        <fullName evidence="20">RecQ-like DNA helicase BLM</fullName>
        <ecNumber evidence="17">5.6.2.4</ecNumber>
    </recommendedName>
    <alternativeName>
        <fullName evidence="18">DNA 3'-5' helicase BLM</fullName>
    </alternativeName>
</protein>
<dbReference type="InterPro" id="IPR002464">
    <property type="entry name" value="DNA/RNA_helicase_DEAH_CS"/>
</dbReference>
<keyword evidence="15" id="KW-0539">Nucleus</keyword>
<dbReference type="FunFam" id="3.40.50.300:FF:000340">
    <property type="entry name" value="Bloom syndrome, RecQ helicase"/>
    <property type="match status" value="1"/>
</dbReference>
<dbReference type="SUPFAM" id="SSF47819">
    <property type="entry name" value="HRDC-like"/>
    <property type="match status" value="1"/>
</dbReference>
<evidence type="ECO:0000313" key="26">
    <source>
        <dbReference type="Proteomes" id="UP000683360"/>
    </source>
</evidence>
<evidence type="ECO:0000256" key="8">
    <source>
        <dbReference type="ARBA" id="ARBA00022801"/>
    </source>
</evidence>
<dbReference type="Pfam" id="PF00271">
    <property type="entry name" value="Helicase_C"/>
    <property type="match status" value="1"/>
</dbReference>
<dbReference type="InterPro" id="IPR018982">
    <property type="entry name" value="RQC_domain"/>
</dbReference>
<feature type="domain" description="Helicase C-terminal" evidence="24">
    <location>
        <begin position="1100"/>
        <end position="1250"/>
    </location>
</feature>
<evidence type="ECO:0000256" key="18">
    <source>
        <dbReference type="ARBA" id="ARBA00044542"/>
    </source>
</evidence>
<dbReference type="InterPro" id="IPR027417">
    <property type="entry name" value="P-loop_NTPase"/>
</dbReference>
<evidence type="ECO:0000256" key="17">
    <source>
        <dbReference type="ARBA" id="ARBA00034808"/>
    </source>
</evidence>
<keyword evidence="11" id="KW-0067">ATP-binding</keyword>
<evidence type="ECO:0000256" key="6">
    <source>
        <dbReference type="ARBA" id="ARBA00022741"/>
    </source>
</evidence>
<dbReference type="SMART" id="SM00487">
    <property type="entry name" value="DEXDc"/>
    <property type="match status" value="1"/>
</dbReference>
<dbReference type="InterPro" id="IPR016024">
    <property type="entry name" value="ARM-type_fold"/>
</dbReference>
<dbReference type="PROSITE" id="PS50967">
    <property type="entry name" value="HRDC"/>
    <property type="match status" value="1"/>
</dbReference>
<feature type="compositionally biased region" description="Polar residues" evidence="21">
    <location>
        <begin position="17"/>
        <end position="34"/>
    </location>
</feature>
<keyword evidence="14" id="KW-0413">Isomerase</keyword>
<evidence type="ECO:0000256" key="14">
    <source>
        <dbReference type="ARBA" id="ARBA00023235"/>
    </source>
</evidence>
<dbReference type="EC" id="5.6.2.4" evidence="17"/>
<dbReference type="GO" id="GO:0046872">
    <property type="term" value="F:metal ion binding"/>
    <property type="evidence" value="ECO:0007669"/>
    <property type="project" value="UniProtKB-KW"/>
</dbReference>
<dbReference type="InterPro" id="IPR036388">
    <property type="entry name" value="WH-like_DNA-bd_sf"/>
</dbReference>
<evidence type="ECO:0000259" key="23">
    <source>
        <dbReference type="PROSITE" id="PS51192"/>
    </source>
</evidence>
<dbReference type="GO" id="GO:0005694">
    <property type="term" value="C:chromosome"/>
    <property type="evidence" value="ECO:0007669"/>
    <property type="project" value="TreeGrafter"/>
</dbReference>
<evidence type="ECO:0000256" key="9">
    <source>
        <dbReference type="ARBA" id="ARBA00022806"/>
    </source>
</evidence>
<evidence type="ECO:0000256" key="7">
    <source>
        <dbReference type="ARBA" id="ARBA00022763"/>
    </source>
</evidence>
<dbReference type="PANTHER" id="PTHR13710:SF153">
    <property type="entry name" value="RECQ-LIKE DNA HELICASE BLM"/>
    <property type="match status" value="1"/>
</dbReference>
<dbReference type="GO" id="GO:0005634">
    <property type="term" value="C:nucleus"/>
    <property type="evidence" value="ECO:0007669"/>
    <property type="project" value="UniProtKB-SubCell"/>
</dbReference>
<dbReference type="NCBIfam" id="TIGR00614">
    <property type="entry name" value="recQ_fam"/>
    <property type="match status" value="1"/>
</dbReference>
<dbReference type="Pfam" id="PF00570">
    <property type="entry name" value="HRDC"/>
    <property type="match status" value="1"/>
</dbReference>
<dbReference type="PROSITE" id="PS51194">
    <property type="entry name" value="HELICASE_CTER"/>
    <property type="match status" value="1"/>
</dbReference>
<proteinExistence type="inferred from homology"/>
<dbReference type="SMART" id="SM00490">
    <property type="entry name" value="HELICc"/>
    <property type="match status" value="1"/>
</dbReference>
<name>A0A8S3SN22_MYTED</name>
<dbReference type="OrthoDB" id="10261556at2759"/>
<evidence type="ECO:0000259" key="22">
    <source>
        <dbReference type="PROSITE" id="PS50967"/>
    </source>
</evidence>
<evidence type="ECO:0000256" key="5">
    <source>
        <dbReference type="ARBA" id="ARBA00022723"/>
    </source>
</evidence>
<evidence type="ECO:0000256" key="1">
    <source>
        <dbReference type="ARBA" id="ARBA00001947"/>
    </source>
</evidence>
<feature type="compositionally biased region" description="Basic residues" evidence="21">
    <location>
        <begin position="1553"/>
        <end position="1569"/>
    </location>
</feature>
<dbReference type="Gene3D" id="3.40.50.300">
    <property type="entry name" value="P-loop containing nucleotide triphosphate hydrolases"/>
    <property type="match status" value="2"/>
</dbReference>
<keyword evidence="4" id="KW-0235">DNA replication</keyword>
<feature type="region of interest" description="Disordered" evidence="21">
    <location>
        <begin position="550"/>
        <end position="574"/>
    </location>
</feature>
<dbReference type="PROSITE" id="PS00690">
    <property type="entry name" value="DEAH_ATP_HELICASE"/>
    <property type="match status" value="1"/>
</dbReference>
<dbReference type="InterPro" id="IPR010997">
    <property type="entry name" value="HRDC-like_sf"/>
</dbReference>
<feature type="region of interest" description="Disordered" evidence="21">
    <location>
        <begin position="341"/>
        <end position="384"/>
    </location>
</feature>
<dbReference type="GO" id="GO:0000724">
    <property type="term" value="P:double-strand break repair via homologous recombination"/>
    <property type="evidence" value="ECO:0007669"/>
    <property type="project" value="TreeGrafter"/>
</dbReference>
<dbReference type="SMART" id="SM00956">
    <property type="entry name" value="RQC"/>
    <property type="match status" value="1"/>
</dbReference>
<dbReference type="InterPro" id="IPR011989">
    <property type="entry name" value="ARM-like"/>
</dbReference>
<dbReference type="Pfam" id="PF16124">
    <property type="entry name" value="RecQ_Zn_bind"/>
    <property type="match status" value="1"/>
</dbReference>
<keyword evidence="7" id="KW-0227">DNA damage</keyword>
<feature type="compositionally biased region" description="Polar residues" evidence="21">
    <location>
        <begin position="565"/>
        <end position="574"/>
    </location>
</feature>
<evidence type="ECO:0000256" key="11">
    <source>
        <dbReference type="ARBA" id="ARBA00022840"/>
    </source>
</evidence>
<keyword evidence="12" id="KW-0238">DNA-binding</keyword>
<feature type="domain" description="Helicase ATP-binding" evidence="23">
    <location>
        <begin position="902"/>
        <end position="1077"/>
    </location>
</feature>
<dbReference type="GO" id="GO:0003677">
    <property type="term" value="F:DNA binding"/>
    <property type="evidence" value="ECO:0007669"/>
    <property type="project" value="UniProtKB-KW"/>
</dbReference>
<feature type="region of interest" description="Disordered" evidence="21">
    <location>
        <begin position="172"/>
        <end position="222"/>
    </location>
</feature>
<comment type="similarity">
    <text evidence="3">Belongs to the helicase family. RecQ subfamily.</text>
</comment>
<evidence type="ECO:0000256" key="12">
    <source>
        <dbReference type="ARBA" id="ARBA00023125"/>
    </source>
</evidence>
<evidence type="ECO:0000256" key="2">
    <source>
        <dbReference type="ARBA" id="ARBA00004123"/>
    </source>
</evidence>
<dbReference type="Proteomes" id="UP000683360">
    <property type="component" value="Unassembled WGS sequence"/>
</dbReference>
<feature type="compositionally biased region" description="Acidic residues" evidence="21">
    <location>
        <begin position="173"/>
        <end position="184"/>
    </location>
</feature>
<dbReference type="FunFam" id="3.40.50.300:FF:000537">
    <property type="entry name" value="Bloom syndrome RecQ-like helicase"/>
    <property type="match status" value="1"/>
</dbReference>
<evidence type="ECO:0000256" key="16">
    <source>
        <dbReference type="ARBA" id="ARBA00034617"/>
    </source>
</evidence>